<dbReference type="InterPro" id="IPR039447">
    <property type="entry name" value="UreH-like_TM_dom"/>
</dbReference>
<evidence type="ECO:0000313" key="4">
    <source>
        <dbReference type="Proteomes" id="UP000199657"/>
    </source>
</evidence>
<accession>A0A1H8PW37</accession>
<evidence type="ECO:0000313" key="3">
    <source>
        <dbReference type="EMBL" id="SEO46170.1"/>
    </source>
</evidence>
<dbReference type="EMBL" id="FOEG01000001">
    <property type="protein sequence ID" value="SEO46170.1"/>
    <property type="molecule type" value="Genomic_DNA"/>
</dbReference>
<dbReference type="STRING" id="406100.SAMN04488052_101195"/>
<dbReference type="AlphaFoldDB" id="A0A1H8PW37"/>
<feature type="transmembrane region" description="Helical" evidence="1">
    <location>
        <begin position="202"/>
        <end position="220"/>
    </location>
</feature>
<dbReference type="RefSeq" id="WP_091640333.1">
    <property type="nucleotide sequence ID" value="NZ_FOEG01000001.1"/>
</dbReference>
<name>A0A1H8PW37_9GAMM</name>
<keyword evidence="4" id="KW-1185">Reference proteome</keyword>
<evidence type="ECO:0000259" key="2">
    <source>
        <dbReference type="Pfam" id="PF13386"/>
    </source>
</evidence>
<feature type="transmembrane region" description="Helical" evidence="1">
    <location>
        <begin position="167"/>
        <end position="190"/>
    </location>
</feature>
<organism evidence="3 4">
    <name type="scientific">Aquisalimonas asiatica</name>
    <dbReference type="NCBI Taxonomy" id="406100"/>
    <lineage>
        <taxon>Bacteria</taxon>
        <taxon>Pseudomonadati</taxon>
        <taxon>Pseudomonadota</taxon>
        <taxon>Gammaproteobacteria</taxon>
        <taxon>Chromatiales</taxon>
        <taxon>Ectothiorhodospiraceae</taxon>
        <taxon>Aquisalimonas</taxon>
    </lineage>
</organism>
<gene>
    <name evidence="3" type="ORF">SAMN04488052_101195</name>
</gene>
<keyword evidence="1" id="KW-0472">Membrane</keyword>
<dbReference type="PANTHER" id="PTHR42208:SF1">
    <property type="entry name" value="HEAVY METAL TRANSPORTER"/>
    <property type="match status" value="1"/>
</dbReference>
<feature type="domain" description="Urease accessory protein UreH-like transmembrane" evidence="2">
    <location>
        <begin position="9"/>
        <end position="217"/>
    </location>
</feature>
<evidence type="ECO:0000256" key="1">
    <source>
        <dbReference type="SAM" id="Phobius"/>
    </source>
</evidence>
<feature type="transmembrane region" description="Helical" evidence="1">
    <location>
        <begin position="84"/>
        <end position="103"/>
    </location>
</feature>
<dbReference type="OrthoDB" id="9798690at2"/>
<reference evidence="3 4" key="1">
    <citation type="submission" date="2016-10" db="EMBL/GenBank/DDBJ databases">
        <authorList>
            <person name="de Groot N.N."/>
        </authorList>
    </citation>
    <scope>NUCLEOTIDE SEQUENCE [LARGE SCALE GENOMIC DNA]</scope>
    <source>
        <strain evidence="3 4">CGMCC 1.6291</strain>
    </source>
</reference>
<dbReference type="PANTHER" id="PTHR42208">
    <property type="entry name" value="HEAVY METAL TRANSPORTER-RELATED"/>
    <property type="match status" value="1"/>
</dbReference>
<sequence length="254" mass="26356">MDHELTLVAALLIGLAGSTHCLGMCGGVAGSLGAGMQSDSAHRRWWLGLCYNLGRIGSYSLSGAIAATLVGAVGATLNLAGWGVFLRLLTAAILVAVAAHLLFNWSGLRRIEVVGGRLWRHIGPRARALFPVQTPGRALMLGALWGWLPCGLVYTVLIAAAVTGSPLAGAATMFVFGLGTLPAMTGVTVFGQALRRWQGHRNARMVTGTMLMVFGVWTAVAPVTHMLQGHGDGHGEHAAVITSPGPVQIAGPRG</sequence>
<proteinExistence type="predicted"/>
<dbReference type="Proteomes" id="UP000199657">
    <property type="component" value="Unassembled WGS sequence"/>
</dbReference>
<keyword evidence="1" id="KW-0812">Transmembrane</keyword>
<protein>
    <recommendedName>
        <fullName evidence="2">Urease accessory protein UreH-like transmembrane domain-containing protein</fullName>
    </recommendedName>
</protein>
<feature type="transmembrane region" description="Helical" evidence="1">
    <location>
        <begin position="138"/>
        <end position="161"/>
    </location>
</feature>
<keyword evidence="1" id="KW-1133">Transmembrane helix</keyword>
<dbReference type="Pfam" id="PF13386">
    <property type="entry name" value="DsbD_2"/>
    <property type="match status" value="1"/>
</dbReference>